<keyword evidence="3" id="KW-1185">Reference proteome</keyword>
<dbReference type="EMBL" id="CP060637">
    <property type="protein sequence ID" value="QNM15612.1"/>
    <property type="molecule type" value="Genomic_DNA"/>
</dbReference>
<sequence length="186" mass="21423">MTKKIILGVLLFGSYLFAAQIQVPEAVEKELNKSARTLSGSDRVQFINWQKTAYIQLEQIAKESGLPEVEIARIQKRLHQMYGSNYRKQLQVIDDEISDYKELVRRVQEQNANVKPDEATNTLAQRELTITLANTTIPKEILDIYSNNAKELYPGNYVAQKKYMESIISTFPQVLEWIKNNKSILN</sequence>
<evidence type="ECO:0000256" key="1">
    <source>
        <dbReference type="SAM" id="SignalP"/>
    </source>
</evidence>
<evidence type="ECO:0000313" key="2">
    <source>
        <dbReference type="EMBL" id="QNM15612.1"/>
    </source>
</evidence>
<protein>
    <recommendedName>
        <fullName evidence="4">DUF4142 domain-containing protein</fullName>
    </recommendedName>
</protein>
<dbReference type="KEGG" id="fho:H9Q81_01870"/>
<dbReference type="AlphaFoldDB" id="A0A7G9GXT0"/>
<dbReference type="RefSeq" id="WP_101475076.1">
    <property type="nucleotide sequence ID" value="NZ_CP060637.1"/>
</dbReference>
<evidence type="ECO:0000313" key="3">
    <source>
        <dbReference type="Proteomes" id="UP000515913"/>
    </source>
</evidence>
<gene>
    <name evidence="2" type="ORF">H9Q81_01870</name>
</gene>
<name>A0A7G9GXT0_9FUSO</name>
<proteinExistence type="predicted"/>
<dbReference type="Proteomes" id="UP000515913">
    <property type="component" value="Chromosome"/>
</dbReference>
<reference evidence="2 3" key="1">
    <citation type="submission" date="2020-08" db="EMBL/GenBank/DDBJ databases">
        <authorList>
            <person name="Liu C."/>
            <person name="Sun Q."/>
        </authorList>
    </citation>
    <scope>NUCLEOTIDE SEQUENCE [LARGE SCALE GENOMIC DNA]</scope>
    <source>
        <strain evidence="2 3">NSJ-57</strain>
    </source>
</reference>
<feature type="chain" id="PRO_5029005542" description="DUF4142 domain-containing protein" evidence="1">
    <location>
        <begin position="19"/>
        <end position="186"/>
    </location>
</feature>
<evidence type="ECO:0008006" key="4">
    <source>
        <dbReference type="Google" id="ProtNLM"/>
    </source>
</evidence>
<keyword evidence="1" id="KW-0732">Signal</keyword>
<organism evidence="2 3">
    <name type="scientific">Fusobacterium hominis</name>
    <dbReference type="NCBI Taxonomy" id="2764326"/>
    <lineage>
        <taxon>Bacteria</taxon>
        <taxon>Fusobacteriati</taxon>
        <taxon>Fusobacteriota</taxon>
        <taxon>Fusobacteriia</taxon>
        <taxon>Fusobacteriales</taxon>
        <taxon>Fusobacteriaceae</taxon>
        <taxon>Fusobacterium</taxon>
    </lineage>
</organism>
<feature type="signal peptide" evidence="1">
    <location>
        <begin position="1"/>
        <end position="18"/>
    </location>
</feature>
<accession>A0A7G9GXT0</accession>